<protein>
    <submittedName>
        <fullName evidence="1">Uncharacterized protein</fullName>
    </submittedName>
</protein>
<dbReference type="Proteomes" id="UP001457282">
    <property type="component" value="Unassembled WGS sequence"/>
</dbReference>
<evidence type="ECO:0000313" key="1">
    <source>
        <dbReference type="EMBL" id="KAK9914378.1"/>
    </source>
</evidence>
<evidence type="ECO:0000313" key="2">
    <source>
        <dbReference type="Proteomes" id="UP001457282"/>
    </source>
</evidence>
<name>A0AAW1W6A2_RUBAR</name>
<proteinExistence type="predicted"/>
<keyword evidence="2" id="KW-1185">Reference proteome</keyword>
<gene>
    <name evidence="1" type="ORF">M0R45_038161</name>
</gene>
<accession>A0AAW1W6A2</accession>
<dbReference type="AlphaFoldDB" id="A0AAW1W6A2"/>
<sequence length="110" mass="12253">MWVQPDGPHLCSGVEVLGRRGCGGCWANELAKRTYNFYLKTITMKMAAAEFPFPSDAPKALLSEETLVAVRRGAITQQILEGVRRGEITRKMIRDEMVKGVLEVRSILTS</sequence>
<comment type="caution">
    <text evidence="1">The sequence shown here is derived from an EMBL/GenBank/DDBJ whole genome shotgun (WGS) entry which is preliminary data.</text>
</comment>
<reference evidence="1 2" key="1">
    <citation type="journal article" date="2023" name="G3 (Bethesda)">
        <title>A chromosome-length genome assembly and annotation of blackberry (Rubus argutus, cv. 'Hillquist').</title>
        <authorList>
            <person name="Bruna T."/>
            <person name="Aryal R."/>
            <person name="Dudchenko O."/>
            <person name="Sargent D.J."/>
            <person name="Mead D."/>
            <person name="Buti M."/>
            <person name="Cavallini A."/>
            <person name="Hytonen T."/>
            <person name="Andres J."/>
            <person name="Pham M."/>
            <person name="Weisz D."/>
            <person name="Mascagni F."/>
            <person name="Usai G."/>
            <person name="Natali L."/>
            <person name="Bassil N."/>
            <person name="Fernandez G.E."/>
            <person name="Lomsadze A."/>
            <person name="Armour M."/>
            <person name="Olukolu B."/>
            <person name="Poorten T."/>
            <person name="Britton C."/>
            <person name="Davik J."/>
            <person name="Ashrafi H."/>
            <person name="Aiden E.L."/>
            <person name="Borodovsky M."/>
            <person name="Worthington M."/>
        </authorList>
    </citation>
    <scope>NUCLEOTIDE SEQUENCE [LARGE SCALE GENOMIC DNA]</scope>
    <source>
        <strain evidence="1">PI 553951</strain>
    </source>
</reference>
<organism evidence="1 2">
    <name type="scientific">Rubus argutus</name>
    <name type="common">Southern blackberry</name>
    <dbReference type="NCBI Taxonomy" id="59490"/>
    <lineage>
        <taxon>Eukaryota</taxon>
        <taxon>Viridiplantae</taxon>
        <taxon>Streptophyta</taxon>
        <taxon>Embryophyta</taxon>
        <taxon>Tracheophyta</taxon>
        <taxon>Spermatophyta</taxon>
        <taxon>Magnoliopsida</taxon>
        <taxon>eudicotyledons</taxon>
        <taxon>Gunneridae</taxon>
        <taxon>Pentapetalae</taxon>
        <taxon>rosids</taxon>
        <taxon>fabids</taxon>
        <taxon>Rosales</taxon>
        <taxon>Rosaceae</taxon>
        <taxon>Rosoideae</taxon>
        <taxon>Rosoideae incertae sedis</taxon>
        <taxon>Rubus</taxon>
    </lineage>
</organism>
<dbReference type="EMBL" id="JBEDUW010000007">
    <property type="protein sequence ID" value="KAK9914378.1"/>
    <property type="molecule type" value="Genomic_DNA"/>
</dbReference>